<name>A0A174JYF9_9BACE</name>
<accession>A0A174JYF9</accession>
<keyword evidence="1" id="KW-0732">Signal</keyword>
<dbReference type="InterPro" id="IPR011250">
    <property type="entry name" value="OMP/PagP_B-barrel"/>
</dbReference>
<organism evidence="2 4">
    <name type="scientific">Bacteroides faecis</name>
    <dbReference type="NCBI Taxonomy" id="674529"/>
    <lineage>
        <taxon>Bacteria</taxon>
        <taxon>Pseudomonadati</taxon>
        <taxon>Bacteroidota</taxon>
        <taxon>Bacteroidia</taxon>
        <taxon>Bacteroidales</taxon>
        <taxon>Bacteroidaceae</taxon>
        <taxon>Bacteroides</taxon>
    </lineage>
</organism>
<proteinExistence type="predicted"/>
<protein>
    <recommendedName>
        <fullName evidence="6">Outer membrane protein beta-barrel domain-containing protein</fullName>
    </recommendedName>
</protein>
<sequence length="277" mass="31198">MKSCLILFLLVWSCASSMFSQDLLVTQRKDSINCDVGVLDEKGFYPFIFMMDGKRMEGLIHKDSVLLVRKKLFRSLYSNRLRPWYPLLEIGIDAGVAHQLGAFRQDPDLTSGSGFQARTGYYIGADITYFVSKRIGYGVKYNYRSLLGGDLSYNYLGPLVHIRFWSPKRKNNLFFMASVGYGWMEQKDAPVQVGLTRPRITMSAKAVSGDISVGGNLRLSKAVSLRVKLSGIVGFPSFKRVKDIQKYVQASDEPLELGSYCDNMNSINLSVGFTFHK</sequence>
<reference evidence="3" key="2">
    <citation type="submission" date="2022-08" db="EMBL/GenBank/DDBJ databases">
        <title>Genome Sequencing of Bacteroides fragilis Group Isolates with Nanopore Technology.</title>
        <authorList>
            <person name="Tisza M.J."/>
            <person name="Smith D."/>
            <person name="Dekker J.P."/>
        </authorList>
    </citation>
    <scope>NUCLEOTIDE SEQUENCE</scope>
    <source>
        <strain evidence="3">BFG-527</strain>
    </source>
</reference>
<evidence type="ECO:0000313" key="5">
    <source>
        <dbReference type="Proteomes" id="UP001060104"/>
    </source>
</evidence>
<dbReference type="Proteomes" id="UP001060104">
    <property type="component" value="Chromosome"/>
</dbReference>
<evidence type="ECO:0000313" key="2">
    <source>
        <dbReference type="EMBL" id="CUP02628.1"/>
    </source>
</evidence>
<evidence type="ECO:0000313" key="4">
    <source>
        <dbReference type="Proteomes" id="UP000095606"/>
    </source>
</evidence>
<dbReference type="AlphaFoldDB" id="A0A174JYF9"/>
<feature type="chain" id="PRO_5008025573" description="Outer membrane protein beta-barrel domain-containing protein" evidence="1">
    <location>
        <begin position="21"/>
        <end position="277"/>
    </location>
</feature>
<dbReference type="Proteomes" id="UP000095606">
    <property type="component" value="Unassembled WGS sequence"/>
</dbReference>
<dbReference type="EMBL" id="CZAE01000006">
    <property type="protein sequence ID" value="CUP02628.1"/>
    <property type="molecule type" value="Genomic_DNA"/>
</dbReference>
<evidence type="ECO:0000256" key="1">
    <source>
        <dbReference type="SAM" id="SignalP"/>
    </source>
</evidence>
<dbReference type="RefSeq" id="WP_141758178.1">
    <property type="nucleotide sequence ID" value="NZ_CABMFH010000004.1"/>
</dbReference>
<keyword evidence="5" id="KW-1185">Reference proteome</keyword>
<feature type="signal peptide" evidence="1">
    <location>
        <begin position="1"/>
        <end position="20"/>
    </location>
</feature>
<dbReference type="GeneID" id="69587929"/>
<evidence type="ECO:0008006" key="6">
    <source>
        <dbReference type="Google" id="ProtNLM"/>
    </source>
</evidence>
<gene>
    <name evidence="2" type="ORF">ERS852461_01686</name>
    <name evidence="3" type="ORF">NXY30_04585</name>
</gene>
<dbReference type="SUPFAM" id="SSF56925">
    <property type="entry name" value="OMPA-like"/>
    <property type="match status" value="1"/>
</dbReference>
<dbReference type="EMBL" id="CP103141">
    <property type="protein sequence ID" value="UVQ75686.1"/>
    <property type="molecule type" value="Genomic_DNA"/>
</dbReference>
<evidence type="ECO:0000313" key="3">
    <source>
        <dbReference type="EMBL" id="UVQ75686.1"/>
    </source>
</evidence>
<reference evidence="2 4" key="1">
    <citation type="submission" date="2015-09" db="EMBL/GenBank/DDBJ databases">
        <authorList>
            <consortium name="Pathogen Informatics"/>
        </authorList>
    </citation>
    <scope>NUCLEOTIDE SEQUENCE [LARGE SCALE GENOMIC DNA]</scope>
    <source>
        <strain evidence="2 4">2789STDY5834846</strain>
    </source>
</reference>